<dbReference type="Gene3D" id="3.20.130.10">
    <property type="entry name" value="Fe-S hydro-lyase, tartrate dehydratase beta-type, catalytic domain"/>
    <property type="match status" value="1"/>
</dbReference>
<dbReference type="GeneID" id="5885187"/>
<evidence type="ECO:0000256" key="2">
    <source>
        <dbReference type="ARBA" id="ARBA00008876"/>
    </source>
</evidence>
<dbReference type="KEGG" id="edi:EDI_198110"/>
<dbReference type="InterPro" id="IPR051208">
    <property type="entry name" value="Class-I_Fumarase/Tartrate_DH"/>
</dbReference>
<dbReference type="Gene3D" id="2.160.10.10">
    <property type="entry name" value="Hexapeptide repeat proteins"/>
    <property type="match status" value="1"/>
</dbReference>
<dbReference type="PANTHER" id="PTHR30389:SF0">
    <property type="entry name" value="FUMARATE HYDRATASE CLASS I, AEROBIC"/>
    <property type="match status" value="1"/>
</dbReference>
<keyword evidence="4 6" id="KW-0456">Lyase</keyword>
<dbReference type="Pfam" id="PF05683">
    <property type="entry name" value="Fumerase_C"/>
    <property type="match status" value="1"/>
</dbReference>
<dbReference type="EMBL" id="DS550270">
    <property type="protein sequence ID" value="EDR23585.1"/>
    <property type="molecule type" value="Genomic_DNA"/>
</dbReference>
<dbReference type="PROSITE" id="PS00163">
    <property type="entry name" value="FUMARATE_LYASES"/>
    <property type="match status" value="1"/>
</dbReference>
<dbReference type="AlphaFoldDB" id="B0EPH7"/>
<dbReference type="SUPFAM" id="SSF51161">
    <property type="entry name" value="Trimeric LpxA-like enzymes"/>
    <property type="match status" value="1"/>
</dbReference>
<sequence length="523" mass="58315">MDTYIYSIAHKLYEMYLQDEEAFHSKRDYPHKEVFAELQRLRKIFFPDFFMKHQNISESHLACELTKLVDHIKNSVAAYNDELFAHQCIMAMLEKLPSIKKTLKTDLIAAYAGDPAAPGLSLIIRCYPGFQAVVVYRIAHILYECGERYYCRELMENVHSYTSIDIHPGASIKGHFFIDHGVGVVIGETAILGEWCRIYQSVTLGAMHFQEEGGVINRGTKRHPTVGDYVTIGTGAKVLGNIIVGSHVRIGANCWIDRNIDSNQTVYISEHPTHFVKPCANKGVKISCSADRNIKGKITKDGIFVEELEHNPEQYLCGLTRDISKEPTRINLDVPMPEILKQLTVLPVESPVLLSGTIIVARDIAHARINDILKETGDVPQYIKDHPIYYAGPAKQPKGYPSGSFGPTTSARMDPYVDDFQAHGGSLVMIAKGNRSEMLTNACKKHGGFYLGAIGGAAALLAEKNIKSVECIAFEDLGMEAVWKIKVEDLLAFVLVDDKGNDFFKQIKPFCSSCSKKCCCETK</sequence>
<comment type="similarity">
    <text evidence="1">Belongs to the transferase hexapeptide repeat family.</text>
</comment>
<dbReference type="InterPro" id="IPR036660">
    <property type="entry name" value="Fe-S_hydroAse_TtdB_cat_sf"/>
</dbReference>
<feature type="domain" description="Fe-S hydro-lyase tartrate dehydratase beta-type catalytic" evidence="5">
    <location>
        <begin position="302"/>
        <end position="506"/>
    </location>
</feature>
<dbReference type="InterPro" id="IPR020557">
    <property type="entry name" value="Fumarate_lyase_CS"/>
</dbReference>
<dbReference type="PANTHER" id="PTHR30389">
    <property type="entry name" value="FUMARATE HYDRATASE-RELATED"/>
    <property type="match status" value="1"/>
</dbReference>
<dbReference type="InterPro" id="IPR001451">
    <property type="entry name" value="Hexapep"/>
</dbReference>
<dbReference type="GO" id="GO:0009001">
    <property type="term" value="F:serine O-acetyltransferase activity"/>
    <property type="evidence" value="ECO:0007669"/>
    <property type="project" value="UniProtKB-EC"/>
</dbReference>
<comment type="similarity">
    <text evidence="2">Belongs to the class-I fumarase family.</text>
</comment>
<evidence type="ECO:0000256" key="1">
    <source>
        <dbReference type="ARBA" id="ARBA00007274"/>
    </source>
</evidence>
<evidence type="ECO:0000313" key="6">
    <source>
        <dbReference type="EMBL" id="EDR23585.1"/>
    </source>
</evidence>
<keyword evidence="6" id="KW-0012">Acyltransferase</keyword>
<proteinExistence type="inferred from homology"/>
<dbReference type="OrthoDB" id="25818at2759"/>
<accession>B0EPH7</accession>
<evidence type="ECO:0000256" key="3">
    <source>
        <dbReference type="ARBA" id="ARBA00013266"/>
    </source>
</evidence>
<dbReference type="InterPro" id="IPR004647">
    <property type="entry name" value="Fe-S_hydro-lyase_TtdB-typ_cat"/>
</dbReference>
<dbReference type="GO" id="GO:0016836">
    <property type="term" value="F:hydro-lyase activity"/>
    <property type="evidence" value="ECO:0007669"/>
    <property type="project" value="InterPro"/>
</dbReference>
<protein>
    <recommendedName>
        <fullName evidence="3">serine O-acetyltransferase</fullName>
        <ecNumber evidence="3">2.3.1.30</ecNumber>
    </recommendedName>
</protein>
<evidence type="ECO:0000259" key="5">
    <source>
        <dbReference type="Pfam" id="PF05683"/>
    </source>
</evidence>
<keyword evidence="7" id="KW-1185">Reference proteome</keyword>
<reference evidence="7" key="1">
    <citation type="submission" date="2007-12" db="EMBL/GenBank/DDBJ databases">
        <title>Annotation of Entamoeba dispar SAW760.</title>
        <authorList>
            <person name="Lorenzi H."/>
            <person name="Inman J."/>
            <person name="Schobel S."/>
            <person name="Amedeo P."/>
            <person name="Caler E."/>
        </authorList>
    </citation>
    <scope>NUCLEOTIDE SEQUENCE [LARGE SCALE GENOMIC DNA]</scope>
    <source>
        <strain evidence="7">ATCC PRA-260 / SAW760</strain>
    </source>
</reference>
<gene>
    <name evidence="6" type="ORF">EDI_198110</name>
</gene>
<dbReference type="VEuPathDB" id="AmoebaDB:EDI_198110"/>
<dbReference type="EC" id="2.3.1.30" evidence="3"/>
<dbReference type="NCBIfam" id="TIGR00723">
    <property type="entry name" value="ttdB_fumA_fumB"/>
    <property type="match status" value="1"/>
</dbReference>
<dbReference type="RefSeq" id="XP_001740036.1">
    <property type="nucleotide sequence ID" value="XM_001739984.1"/>
</dbReference>
<name>B0EPH7_ENTDS</name>
<dbReference type="Gene3D" id="1.10.3130.10">
    <property type="entry name" value="serine acetyltransferase, domain 1"/>
    <property type="match status" value="1"/>
</dbReference>
<evidence type="ECO:0000313" key="7">
    <source>
        <dbReference type="Proteomes" id="UP000008076"/>
    </source>
</evidence>
<dbReference type="InterPro" id="IPR011004">
    <property type="entry name" value="Trimer_LpxA-like_sf"/>
</dbReference>
<dbReference type="InterPro" id="IPR045304">
    <property type="entry name" value="LbH_SAT"/>
</dbReference>
<dbReference type="Pfam" id="PF00132">
    <property type="entry name" value="Hexapep"/>
    <property type="match status" value="1"/>
</dbReference>
<keyword evidence="6" id="KW-0808">Transferase</keyword>
<dbReference type="SUPFAM" id="SSF117457">
    <property type="entry name" value="FumA C-terminal domain-like"/>
    <property type="match status" value="1"/>
</dbReference>
<dbReference type="Proteomes" id="UP000008076">
    <property type="component" value="Unassembled WGS sequence"/>
</dbReference>
<dbReference type="CDD" id="cd03354">
    <property type="entry name" value="LbH_SAT"/>
    <property type="match status" value="1"/>
</dbReference>
<dbReference type="InterPro" id="IPR042122">
    <property type="entry name" value="Ser_AcTrfase_N_sf"/>
</dbReference>
<evidence type="ECO:0000256" key="4">
    <source>
        <dbReference type="ARBA" id="ARBA00023239"/>
    </source>
</evidence>
<organism evidence="7">
    <name type="scientific">Entamoeba dispar (strain ATCC PRA-260 / SAW760)</name>
    <dbReference type="NCBI Taxonomy" id="370354"/>
    <lineage>
        <taxon>Eukaryota</taxon>
        <taxon>Amoebozoa</taxon>
        <taxon>Evosea</taxon>
        <taxon>Archamoebae</taxon>
        <taxon>Mastigamoebida</taxon>
        <taxon>Entamoebidae</taxon>
        <taxon>Entamoeba</taxon>
    </lineage>
</organism>
<dbReference type="eggNOG" id="KOG4750">
    <property type="taxonomic scope" value="Eukaryota"/>
</dbReference>